<sequence length="108" mass="12133">MSAIIQELEQLTNNINQNPKFIENFEKTYQFSIKDEGVYSVAFSDNCVSYQEGDTESPACTIKCSSDNFIKLIKGKLNTTTAFMMGKIKVDGDISSALKLQSIIQKYQ</sequence>
<dbReference type="Proteomes" id="UP001197974">
    <property type="component" value="Chromosome"/>
</dbReference>
<evidence type="ECO:0000259" key="1">
    <source>
        <dbReference type="Pfam" id="PF02036"/>
    </source>
</evidence>
<evidence type="ECO:0000313" key="2">
    <source>
        <dbReference type="EMBL" id="WLR44197.1"/>
    </source>
</evidence>
<keyword evidence="3" id="KW-1185">Reference proteome</keyword>
<dbReference type="PANTHER" id="PTHR10094">
    <property type="entry name" value="STEROL CARRIER PROTEIN 2 SCP-2 FAMILY PROTEIN"/>
    <property type="match status" value="1"/>
</dbReference>
<accession>A0ABY9JXT8</accession>
<name>A0ABY9JXT8_9BACI</name>
<reference evidence="2 3" key="1">
    <citation type="submission" date="2023-06" db="EMBL/GenBank/DDBJ databases">
        <title>Five Gram-positive bacteria isolated from mangrove sediments in Shenzhen, Guangdong, China.</title>
        <authorList>
            <person name="Yu S."/>
            <person name="Zheng W."/>
            <person name="Huang Y."/>
        </authorList>
    </citation>
    <scope>NUCLEOTIDE SEQUENCE [LARGE SCALE GENOMIC DNA]</scope>
    <source>
        <strain evidence="2 3">SaN35-3</strain>
    </source>
</reference>
<protein>
    <submittedName>
        <fullName evidence="2">SCP2 sterol-binding domain-containing protein</fullName>
    </submittedName>
</protein>
<dbReference type="InterPro" id="IPR003033">
    <property type="entry name" value="SCP2_sterol-bd_dom"/>
</dbReference>
<dbReference type="Gene3D" id="3.30.1050.10">
    <property type="entry name" value="SCP2 sterol-binding domain"/>
    <property type="match status" value="1"/>
</dbReference>
<dbReference type="EMBL" id="CP129013">
    <property type="protein sequence ID" value="WLR44197.1"/>
    <property type="molecule type" value="Genomic_DNA"/>
</dbReference>
<feature type="domain" description="SCP2" evidence="1">
    <location>
        <begin position="10"/>
        <end position="104"/>
    </location>
</feature>
<dbReference type="Pfam" id="PF02036">
    <property type="entry name" value="SCP2"/>
    <property type="match status" value="1"/>
</dbReference>
<dbReference type="RefSeq" id="WP_226539158.1">
    <property type="nucleotide sequence ID" value="NZ_CP129013.1"/>
</dbReference>
<dbReference type="PANTHER" id="PTHR10094:SF25">
    <property type="entry name" value="SCP2 STEROL-BINDING DOMAIN-CONTAINING PROTEIN 1"/>
    <property type="match status" value="1"/>
</dbReference>
<evidence type="ECO:0000313" key="3">
    <source>
        <dbReference type="Proteomes" id="UP001197974"/>
    </source>
</evidence>
<organism evidence="2 3">
    <name type="scientific">Bacillus carboniphilus</name>
    <dbReference type="NCBI Taxonomy" id="86663"/>
    <lineage>
        <taxon>Bacteria</taxon>
        <taxon>Bacillati</taxon>
        <taxon>Bacillota</taxon>
        <taxon>Bacilli</taxon>
        <taxon>Bacillales</taxon>
        <taxon>Bacillaceae</taxon>
        <taxon>Bacillus</taxon>
    </lineage>
</organism>
<proteinExistence type="predicted"/>
<dbReference type="SUPFAM" id="SSF55718">
    <property type="entry name" value="SCP-like"/>
    <property type="match status" value="1"/>
</dbReference>
<dbReference type="InterPro" id="IPR036527">
    <property type="entry name" value="SCP2_sterol-bd_dom_sf"/>
</dbReference>
<gene>
    <name evidence="2" type="ORF">LC087_09050</name>
</gene>